<protein>
    <submittedName>
        <fullName evidence="1">Uncharacterized protein</fullName>
    </submittedName>
</protein>
<name>A0A1B6ELD5_9HEMI</name>
<reference evidence="1" key="1">
    <citation type="submission" date="2015-11" db="EMBL/GenBank/DDBJ databases">
        <title>De novo transcriptome assembly of four potential Pierce s Disease insect vectors from Arizona vineyards.</title>
        <authorList>
            <person name="Tassone E.E."/>
        </authorList>
    </citation>
    <scope>NUCLEOTIDE SEQUENCE</scope>
</reference>
<organism evidence="1">
    <name type="scientific">Cuerna arida</name>
    <dbReference type="NCBI Taxonomy" id="1464854"/>
    <lineage>
        <taxon>Eukaryota</taxon>
        <taxon>Metazoa</taxon>
        <taxon>Ecdysozoa</taxon>
        <taxon>Arthropoda</taxon>
        <taxon>Hexapoda</taxon>
        <taxon>Insecta</taxon>
        <taxon>Pterygota</taxon>
        <taxon>Neoptera</taxon>
        <taxon>Paraneoptera</taxon>
        <taxon>Hemiptera</taxon>
        <taxon>Auchenorrhyncha</taxon>
        <taxon>Membracoidea</taxon>
        <taxon>Cicadellidae</taxon>
        <taxon>Cicadellinae</taxon>
        <taxon>Proconiini</taxon>
        <taxon>Cuerna</taxon>
    </lineage>
</organism>
<proteinExistence type="predicted"/>
<feature type="non-terminal residue" evidence="1">
    <location>
        <position position="1"/>
    </location>
</feature>
<evidence type="ECO:0000313" key="1">
    <source>
        <dbReference type="EMBL" id="JAS38744.1"/>
    </source>
</evidence>
<gene>
    <name evidence="1" type="ORF">g.18316</name>
</gene>
<accession>A0A1B6ELD5</accession>
<sequence length="1687" mass="188534">PGINSVLKPPRPRVPLKDLVSAAHDEDNTAARKRRVSFANVNRIKEFSAGAESVVICHTPAYEEPFSSISSDSSYPSGIDGWTPAKSNPDANPMDIQGVIYSEQKENVSARSINSYRPSLVHNQFPPWNNPYCSETGQLDQDSRRHLRSRKSELYNATSTSCDSTLSEMEFTSCVSMQERKTRNSTRYSVGMDLTNCSNVNQGTVRNSTRFSSGMDLTSIVGQSLGSTHYSSEGMDLTKAAISQQPLINQRLSLHNISNTTDISLNDSDCLELTEAIDNPKLAAMSTVYPDNMELTGNAIYHVNNTKFSSSGMDLTNAAMSRRASGIRRSTRYSLNNMDLTEAVGDVDSSILDFTEVVGEPVIAEIVPTENENNRVYTRFSTNLENTNILGDHLEYSADSETSMDFTRPIHNIYQSHSNRASMVPNSHMEFTAPVECQLLEDRKSSCLINSHEGCYDKSANKTKLLKGLESEMNFTKPIHNIQNASSRVSMLPSSRMEFTTMVENEPLDEKSSCSTLISGDHDFTLSVEKSMNNILMTKNIETSMDLTKPVHNMQIANRPSMLPDGQMEFTSVVNNSHVETNSTQFSSLIEESNGHVLTANRSPNKTYVMKNLETGMELNKSIQTAKNRMSMMPNSQMDFTSIVENQPLDTSKSTHVSTLKESDSHLLPSNRSTNKTYLLEKPETSIDLTKPIHNIQTTNGASKLPNNQIEFTSMVENQPLDKRESTYCSNLVEEADDCILPCNKSMNKTQLVKNSETSMNITIPIHNVQQTDNKINVISNSGIEFTKVTKNDSLEENQLFSSHIIEANDNYNMSYNDSGNKTTSVTQKTTDNSMTLPLQISEEMPVIETQNKALDASTSKFNKNENNIGNESLLYKSMKPTSNISPECIAAVNAKHLHVETKIASIGDQSIREHIKEISITRNQSEGTLTSKSMIFDKQEGTKILGETMNMCESPVSSSSNVDRKSLEIADLENTFQMADSTLKEEVSEMDISLQSLHVNDESDDSTDGDDNPKQRIEDLVSEIAPHINSEDLGLDLVKIVDGVENMETSLTQDTINGNQNEVSENIITGEKEIAAVKISEKQSDVLYSNIENKNEKANVDLPSIDYKPKEHIREVQSNESTLLDSEDICQDPVDEADINETFCSKNITLTRGSAMKYNVVPPLPHDSFSKNKNDSSVNFPQVEHTSMLESMPLIQRIAMTTDSQDCTSDTVKLTNSICSRQDKGGKRSFEAALEPENDTEESPVKQICLSKSSTYFPECDFVSNTTAPSFLMDTLVATDENIPNLNHSDIVSTREDKPIQSLSHIEATDERKGLFERREEIVSFVDRKGLVDNDCRSNFSLRVDISTDHDVSSVSINDDIRHISMEINKEPDGSKLYNQRVDILTNDTYQLMHDHVRKISVAVTDRKSNISKDHCEKLTINKELVETTLNCSSIKDTLTQNIKITSPVQSSMKTPATNMPVRSFANPEKNNCEISTEQAKHLMEKKSLVYGNEKGIKILSEHPDYNSIFSNIKKIRHLGEGVFACELIPKWIELQFRLESSISIANAVYNLVCPEREQDVGAYLLTQVKQFAVPELVSDLLLHVEEPDQFLVHLASNLSLICKYHNGKLKGNTLTIEIMSCRDHFWAFVDVNIKYPQNLNATDITISEQRIGKLELSQVRKIFDSSEKGPDQLFNFAEALTKLQY</sequence>
<dbReference type="EMBL" id="GECZ01031025">
    <property type="protein sequence ID" value="JAS38744.1"/>
    <property type="molecule type" value="Transcribed_RNA"/>
</dbReference>